<dbReference type="Pfam" id="PF08713">
    <property type="entry name" value="DNA_alkylation"/>
    <property type="match status" value="1"/>
</dbReference>
<dbReference type="KEGG" id="adin:H7849_01330"/>
<dbReference type="EMBL" id="CP060394">
    <property type="protein sequence ID" value="QNI32687.1"/>
    <property type="molecule type" value="Genomic_DNA"/>
</dbReference>
<evidence type="ECO:0000256" key="1">
    <source>
        <dbReference type="SAM" id="Coils"/>
    </source>
</evidence>
<keyword evidence="1" id="KW-0175">Coiled coil</keyword>
<evidence type="ECO:0000313" key="3">
    <source>
        <dbReference type="Proteomes" id="UP000515312"/>
    </source>
</evidence>
<dbReference type="PANTHER" id="PTHR34070:SF1">
    <property type="entry name" value="DNA ALKYLATION REPAIR PROTEIN"/>
    <property type="match status" value="1"/>
</dbReference>
<sequence length="242" mass="27863">MVVEKQTRANLEREMKEAGDAARALQVARYFKSGKGEYGEGDVFLGIPVPAMRRIALRHRALSLPDLQKLLNSRIHDFRAAALEILVIQYARGDEKQRRVIVDFYFKNTSRINNWDLVDASARPILGEHLKSHPRKILRKLAKSASLWERRIAMVSTMTLVWAGELDDAMEMAEMLLDDGHDLIHKAVGWVLREAGIKDRARLIQFLRTHYAKIPRTTLRYAIEHFPVAQRKKMLAGMFDFT</sequence>
<dbReference type="CDD" id="cd06561">
    <property type="entry name" value="AlkD_like"/>
    <property type="match status" value="1"/>
</dbReference>
<evidence type="ECO:0000313" key="2">
    <source>
        <dbReference type="EMBL" id="QNI32687.1"/>
    </source>
</evidence>
<accession>A0A7G8BJG7</accession>
<proteinExistence type="predicted"/>
<keyword evidence="3" id="KW-1185">Reference proteome</keyword>
<protein>
    <submittedName>
        <fullName evidence="2">DNA alkylation repair protein</fullName>
    </submittedName>
</protein>
<dbReference type="AlphaFoldDB" id="A0A7G8BJG7"/>
<dbReference type="InterPro" id="IPR014825">
    <property type="entry name" value="DNA_alkylation"/>
</dbReference>
<gene>
    <name evidence="2" type="ORF">H7849_01330</name>
</gene>
<dbReference type="Gene3D" id="1.25.10.90">
    <property type="match status" value="1"/>
</dbReference>
<reference evidence="2 3" key="1">
    <citation type="submission" date="2020-08" db="EMBL/GenBank/DDBJ databases">
        <title>Edaphobacter telluris sp. nov. and Acidobacterium dinghuensis sp. nov., two acidobacteria isolated from forest soil.</title>
        <authorList>
            <person name="Fu J."/>
            <person name="Qiu L."/>
        </authorList>
    </citation>
    <scope>NUCLEOTIDE SEQUENCE [LARGE SCALE GENOMIC DNA]</scope>
    <source>
        <strain evidence="2">4Y35</strain>
    </source>
</reference>
<dbReference type="PANTHER" id="PTHR34070">
    <property type="entry name" value="ARMADILLO-TYPE FOLD"/>
    <property type="match status" value="1"/>
</dbReference>
<name>A0A7G8BJG7_9BACT</name>
<dbReference type="SUPFAM" id="SSF48371">
    <property type="entry name" value="ARM repeat"/>
    <property type="match status" value="1"/>
</dbReference>
<dbReference type="Proteomes" id="UP000515312">
    <property type="component" value="Chromosome"/>
</dbReference>
<dbReference type="InterPro" id="IPR016024">
    <property type="entry name" value="ARM-type_fold"/>
</dbReference>
<organism evidence="2 3">
    <name type="scientific">Alloacidobacterium dinghuense</name>
    <dbReference type="NCBI Taxonomy" id="2763107"/>
    <lineage>
        <taxon>Bacteria</taxon>
        <taxon>Pseudomonadati</taxon>
        <taxon>Acidobacteriota</taxon>
        <taxon>Terriglobia</taxon>
        <taxon>Terriglobales</taxon>
        <taxon>Acidobacteriaceae</taxon>
        <taxon>Alloacidobacterium</taxon>
    </lineage>
</organism>
<feature type="coiled-coil region" evidence="1">
    <location>
        <begin position="1"/>
        <end position="28"/>
    </location>
</feature>